<protein>
    <submittedName>
        <fullName evidence="1">Uncharacterized protein</fullName>
    </submittedName>
</protein>
<dbReference type="AlphaFoldDB" id="A0A1H9T0R7"/>
<accession>A0A1H9T0R7</accession>
<gene>
    <name evidence="1" type="ORF">SAMN04488559_11017</name>
</gene>
<proteinExistence type="predicted"/>
<organism evidence="1 2">
    <name type="scientific">Isobaculum melis</name>
    <dbReference type="NCBI Taxonomy" id="142588"/>
    <lineage>
        <taxon>Bacteria</taxon>
        <taxon>Bacillati</taxon>
        <taxon>Bacillota</taxon>
        <taxon>Bacilli</taxon>
        <taxon>Lactobacillales</taxon>
        <taxon>Carnobacteriaceae</taxon>
        <taxon>Isobaculum</taxon>
    </lineage>
</organism>
<dbReference type="RefSeq" id="WP_092652356.1">
    <property type="nucleotide sequence ID" value="NZ_FOHA01000010.1"/>
</dbReference>
<evidence type="ECO:0000313" key="2">
    <source>
        <dbReference type="Proteomes" id="UP000198948"/>
    </source>
</evidence>
<sequence length="130" mass="15102">MTDIYTFCDQELPKLVTAISLMQNKQYEDCNELVSALYENFQDNFATTIPKIYLNKFQYRHWENLVLKNLIELLEKLEFLLVKNNAISKNIVMAYFEGASESIREDQHEPIAAEKAIILVVKGLIYAYSA</sequence>
<name>A0A1H9T0R7_9LACT</name>
<keyword evidence="2" id="KW-1185">Reference proteome</keyword>
<dbReference type="STRING" id="142588.SAMN04488559_11017"/>
<dbReference type="Proteomes" id="UP000198948">
    <property type="component" value="Unassembled WGS sequence"/>
</dbReference>
<evidence type="ECO:0000313" key="1">
    <source>
        <dbReference type="EMBL" id="SER90329.1"/>
    </source>
</evidence>
<dbReference type="EMBL" id="FOHA01000010">
    <property type="protein sequence ID" value="SER90329.1"/>
    <property type="molecule type" value="Genomic_DNA"/>
</dbReference>
<reference evidence="1 2" key="1">
    <citation type="submission" date="2016-10" db="EMBL/GenBank/DDBJ databases">
        <authorList>
            <person name="de Groot N.N."/>
        </authorList>
    </citation>
    <scope>NUCLEOTIDE SEQUENCE [LARGE SCALE GENOMIC DNA]</scope>
    <source>
        <strain evidence="1 2">DSM 13760</strain>
    </source>
</reference>